<dbReference type="Proteomes" id="UP000317421">
    <property type="component" value="Unassembled WGS sequence"/>
</dbReference>
<accession>A0A5C6A762</accession>
<feature type="region of interest" description="Disordered" evidence="1">
    <location>
        <begin position="33"/>
        <end position="64"/>
    </location>
</feature>
<feature type="compositionally biased region" description="Low complexity" evidence="1">
    <location>
        <begin position="149"/>
        <end position="159"/>
    </location>
</feature>
<comment type="caution">
    <text evidence="3">The sequence shown here is derived from an EMBL/GenBank/DDBJ whole genome shotgun (WGS) entry which is preliminary data.</text>
</comment>
<keyword evidence="4" id="KW-1185">Reference proteome</keyword>
<feature type="region of interest" description="Disordered" evidence="1">
    <location>
        <begin position="128"/>
        <end position="160"/>
    </location>
</feature>
<gene>
    <name evidence="3" type="ORF">Pla108_33500</name>
</gene>
<evidence type="ECO:0000256" key="1">
    <source>
        <dbReference type="SAM" id="MobiDB-lite"/>
    </source>
</evidence>
<dbReference type="OrthoDB" id="288013at2"/>
<reference evidence="3 4" key="1">
    <citation type="submission" date="2019-02" db="EMBL/GenBank/DDBJ databases">
        <title>Deep-cultivation of Planctomycetes and their phenomic and genomic characterization uncovers novel biology.</title>
        <authorList>
            <person name="Wiegand S."/>
            <person name="Jogler M."/>
            <person name="Boedeker C."/>
            <person name="Pinto D."/>
            <person name="Vollmers J."/>
            <person name="Rivas-Marin E."/>
            <person name="Kohn T."/>
            <person name="Peeters S.H."/>
            <person name="Heuer A."/>
            <person name="Rast P."/>
            <person name="Oberbeckmann S."/>
            <person name="Bunk B."/>
            <person name="Jeske O."/>
            <person name="Meyerdierks A."/>
            <person name="Storesund J.E."/>
            <person name="Kallscheuer N."/>
            <person name="Luecker S."/>
            <person name="Lage O.M."/>
            <person name="Pohl T."/>
            <person name="Merkel B.J."/>
            <person name="Hornburger P."/>
            <person name="Mueller R.-W."/>
            <person name="Bruemmer F."/>
            <person name="Labrenz M."/>
            <person name="Spormann A.M."/>
            <person name="Op Den Camp H."/>
            <person name="Overmann J."/>
            <person name="Amann R."/>
            <person name="Jetten M.S.M."/>
            <person name="Mascher T."/>
            <person name="Medema M.H."/>
            <person name="Devos D.P."/>
            <person name="Kaster A.-K."/>
            <person name="Ovreas L."/>
            <person name="Rohde M."/>
            <person name="Galperin M.Y."/>
            <person name="Jogler C."/>
        </authorList>
    </citation>
    <scope>NUCLEOTIDE SEQUENCE [LARGE SCALE GENOMIC DNA]</scope>
    <source>
        <strain evidence="3 4">Pla108</strain>
    </source>
</reference>
<proteinExistence type="predicted"/>
<dbReference type="AlphaFoldDB" id="A0A5C6A762"/>
<name>A0A5C6A762_9BACT</name>
<evidence type="ECO:0000313" key="3">
    <source>
        <dbReference type="EMBL" id="TWT95207.1"/>
    </source>
</evidence>
<dbReference type="EMBL" id="SJPR01000005">
    <property type="protein sequence ID" value="TWT95207.1"/>
    <property type="molecule type" value="Genomic_DNA"/>
</dbReference>
<evidence type="ECO:0000313" key="4">
    <source>
        <dbReference type="Proteomes" id="UP000317421"/>
    </source>
</evidence>
<evidence type="ECO:0000256" key="2">
    <source>
        <dbReference type="SAM" id="SignalP"/>
    </source>
</evidence>
<keyword evidence="2" id="KW-0732">Signal</keyword>
<feature type="chain" id="PRO_5023002482" evidence="2">
    <location>
        <begin position="19"/>
        <end position="272"/>
    </location>
</feature>
<feature type="signal peptide" evidence="2">
    <location>
        <begin position="1"/>
        <end position="18"/>
    </location>
</feature>
<protein>
    <submittedName>
        <fullName evidence="3">Uncharacterized protein</fullName>
    </submittedName>
</protein>
<organism evidence="3 4">
    <name type="scientific">Botrimarina colliarenosi</name>
    <dbReference type="NCBI Taxonomy" id="2528001"/>
    <lineage>
        <taxon>Bacteria</taxon>
        <taxon>Pseudomonadati</taxon>
        <taxon>Planctomycetota</taxon>
        <taxon>Planctomycetia</taxon>
        <taxon>Pirellulales</taxon>
        <taxon>Lacipirellulaceae</taxon>
        <taxon>Botrimarina</taxon>
    </lineage>
</organism>
<sequence precursor="true">MKMLVLLLLATIAAPALAIDTVAPARYEIAPESPADVAPLEPTPKALPSSQPQPNQPQPSKTPATFEQRLIALEIALSTIVVERPTLWRFDRLGDEAADLLTVATDDAQRRAVRDVAARIDSFRRLGTRMRDSDPPATQMAVSDRSGVATTTPATNPTAVGWRSPSELIGQAPNNLAPPSAQLASAPVGDRQDAQGVLRPVVSQRPDAPKYAVIDDQGKIAALVTPTPELDARFKSLVGQRVGLQGRRGYRTDLRREHLVAERVTPLDTLRR</sequence>